<sequence length="33" mass="3923">MTRALDGFKKELKTYFQHCFCINSYSSCFNILL</sequence>
<reference evidence="1" key="1">
    <citation type="submission" date="2014-11" db="EMBL/GenBank/DDBJ databases">
        <authorList>
            <person name="Amaro Gonzalez C."/>
        </authorList>
    </citation>
    <scope>NUCLEOTIDE SEQUENCE</scope>
</reference>
<evidence type="ECO:0000313" key="1">
    <source>
        <dbReference type="EMBL" id="JAH57373.1"/>
    </source>
</evidence>
<reference evidence="1" key="2">
    <citation type="journal article" date="2015" name="Fish Shellfish Immunol.">
        <title>Early steps in the European eel (Anguilla anguilla)-Vibrio vulnificus interaction in the gills: Role of the RtxA13 toxin.</title>
        <authorList>
            <person name="Callol A."/>
            <person name="Pajuelo D."/>
            <person name="Ebbesson L."/>
            <person name="Teles M."/>
            <person name="MacKenzie S."/>
            <person name="Amaro C."/>
        </authorList>
    </citation>
    <scope>NUCLEOTIDE SEQUENCE</scope>
</reference>
<accession>A0A0E9TXB7</accession>
<protein>
    <submittedName>
        <fullName evidence="1">Uncharacterized protein</fullName>
    </submittedName>
</protein>
<dbReference type="EMBL" id="GBXM01046326">
    <property type="protein sequence ID" value="JAH62251.1"/>
    <property type="molecule type" value="Transcribed_RNA"/>
</dbReference>
<name>A0A0E9TXB7_ANGAN</name>
<dbReference type="EMBL" id="GBXM01056769">
    <property type="protein sequence ID" value="JAH51808.1"/>
    <property type="molecule type" value="Transcribed_RNA"/>
</dbReference>
<organism evidence="1">
    <name type="scientific">Anguilla anguilla</name>
    <name type="common">European freshwater eel</name>
    <name type="synonym">Muraena anguilla</name>
    <dbReference type="NCBI Taxonomy" id="7936"/>
    <lineage>
        <taxon>Eukaryota</taxon>
        <taxon>Metazoa</taxon>
        <taxon>Chordata</taxon>
        <taxon>Craniata</taxon>
        <taxon>Vertebrata</taxon>
        <taxon>Euteleostomi</taxon>
        <taxon>Actinopterygii</taxon>
        <taxon>Neopterygii</taxon>
        <taxon>Teleostei</taxon>
        <taxon>Anguilliformes</taxon>
        <taxon>Anguillidae</taxon>
        <taxon>Anguilla</taxon>
    </lineage>
</organism>
<proteinExistence type="predicted"/>
<dbReference type="EMBL" id="GBXM01051204">
    <property type="protein sequence ID" value="JAH57373.1"/>
    <property type="molecule type" value="Transcribed_RNA"/>
</dbReference>
<dbReference type="AlphaFoldDB" id="A0A0E9TXB7"/>